<feature type="compositionally biased region" description="Basic and acidic residues" evidence="2">
    <location>
        <begin position="579"/>
        <end position="598"/>
    </location>
</feature>
<dbReference type="Pfam" id="PF24555">
    <property type="entry name" value="CC4_CEP85"/>
    <property type="match status" value="1"/>
</dbReference>
<feature type="coiled-coil region" evidence="1">
    <location>
        <begin position="387"/>
        <end position="425"/>
    </location>
</feature>
<dbReference type="GO" id="GO:0005938">
    <property type="term" value="C:cell cortex"/>
    <property type="evidence" value="ECO:0007669"/>
    <property type="project" value="Ensembl"/>
</dbReference>
<dbReference type="GO" id="GO:0005813">
    <property type="term" value="C:centrosome"/>
    <property type="evidence" value="ECO:0000318"/>
    <property type="project" value="GO_Central"/>
</dbReference>
<dbReference type="PANTHER" id="PTHR31075">
    <property type="entry name" value="CENTROSOMAL PROTEIN OF 85 KDA"/>
    <property type="match status" value="1"/>
</dbReference>
<dbReference type="GO" id="GO:0000922">
    <property type="term" value="C:spindle pole"/>
    <property type="evidence" value="ECO:0007669"/>
    <property type="project" value="Ensembl"/>
</dbReference>
<dbReference type="GO" id="GO:0000242">
    <property type="term" value="C:pericentriolar material"/>
    <property type="evidence" value="ECO:0007669"/>
    <property type="project" value="Ensembl"/>
</dbReference>
<dbReference type="Ensembl" id="ENSOANT00000074427.1">
    <property type="protein sequence ID" value="ENSOANP00000049705.1"/>
    <property type="gene ID" value="ENSOANG00000049594.1"/>
</dbReference>
<dbReference type="GO" id="GO:0042802">
    <property type="term" value="F:identical protein binding"/>
    <property type="evidence" value="ECO:0007669"/>
    <property type="project" value="Ensembl"/>
</dbReference>
<dbReference type="GO" id="GO:0007099">
    <property type="term" value="P:centriole replication"/>
    <property type="evidence" value="ECO:0007669"/>
    <property type="project" value="Ensembl"/>
</dbReference>
<protein>
    <submittedName>
        <fullName evidence="4">Centrosomal protein 85</fullName>
    </submittedName>
</protein>
<evidence type="ECO:0000256" key="2">
    <source>
        <dbReference type="SAM" id="MobiDB-lite"/>
    </source>
</evidence>
<dbReference type="Proteomes" id="UP000002279">
    <property type="component" value="Unplaced"/>
</dbReference>
<feature type="region of interest" description="Disordered" evidence="2">
    <location>
        <begin position="96"/>
        <end position="144"/>
    </location>
</feature>
<feature type="region of interest" description="Disordered" evidence="2">
    <location>
        <begin position="557"/>
        <end position="598"/>
    </location>
</feature>
<organism evidence="4 5">
    <name type="scientific">Ornithorhynchus anatinus</name>
    <name type="common">Duckbill platypus</name>
    <dbReference type="NCBI Taxonomy" id="9258"/>
    <lineage>
        <taxon>Eukaryota</taxon>
        <taxon>Metazoa</taxon>
        <taxon>Chordata</taxon>
        <taxon>Craniata</taxon>
        <taxon>Vertebrata</taxon>
        <taxon>Euteleostomi</taxon>
        <taxon>Mammalia</taxon>
        <taxon>Monotremata</taxon>
        <taxon>Ornithorhynchidae</taxon>
        <taxon>Ornithorhynchus</taxon>
    </lineage>
</organism>
<dbReference type="Bgee" id="ENSOANG00000049594">
    <property type="expression patterns" value="Expressed in testis and 7 other cell types or tissues"/>
</dbReference>
<feature type="compositionally biased region" description="Pro residues" evidence="2">
    <location>
        <begin position="269"/>
        <end position="278"/>
    </location>
</feature>
<feature type="region of interest" description="Disordered" evidence="2">
    <location>
        <begin position="1"/>
        <end position="61"/>
    </location>
</feature>
<reference evidence="4" key="2">
    <citation type="submission" date="2025-09" db="UniProtKB">
        <authorList>
            <consortium name="Ensembl"/>
        </authorList>
    </citation>
    <scope>IDENTIFICATION</scope>
    <source>
        <strain evidence="4">Glennie</strain>
    </source>
</reference>
<feature type="compositionally biased region" description="Low complexity" evidence="2">
    <location>
        <begin position="112"/>
        <end position="126"/>
    </location>
</feature>
<dbReference type="InterPro" id="IPR058190">
    <property type="entry name" value="CC4_CEP85"/>
</dbReference>
<feature type="compositionally biased region" description="Low complexity" evidence="2">
    <location>
        <begin position="763"/>
        <end position="777"/>
    </location>
</feature>
<dbReference type="FunCoup" id="A0A6I8PA95">
    <property type="interactions" value="1278"/>
</dbReference>
<reference evidence="4" key="1">
    <citation type="submission" date="2025-08" db="UniProtKB">
        <authorList>
            <consortium name="Ensembl"/>
        </authorList>
    </citation>
    <scope>IDENTIFICATION</scope>
    <source>
        <strain evidence="4">Glennie</strain>
    </source>
</reference>
<evidence type="ECO:0000259" key="3">
    <source>
        <dbReference type="Pfam" id="PF24555"/>
    </source>
</evidence>
<dbReference type="InParanoid" id="A0A6I8PA95"/>
<accession>A0A6I8PA95</accession>
<dbReference type="GO" id="GO:0005814">
    <property type="term" value="C:centriole"/>
    <property type="evidence" value="ECO:0007669"/>
    <property type="project" value="Ensembl"/>
</dbReference>
<feature type="coiled-coil region" evidence="1">
    <location>
        <begin position="458"/>
        <end position="543"/>
    </location>
</feature>
<dbReference type="GO" id="GO:0005794">
    <property type="term" value="C:Golgi apparatus"/>
    <property type="evidence" value="ECO:0007669"/>
    <property type="project" value="Ensembl"/>
</dbReference>
<sequence length="844" mass="91718">MTTLDRYRGGRLPQTTPPTESGVAQKGSSPDTDWQTPTVSDKFRGRLARCPGAPDGRDVDVGAPCLDIVEGFCRTSGSPPFQPIKSQVTIPTAHVMPSTLGASPTKPGPPGEAGCPGPASPSPSLAEISGPPRDGDGGGVKPAPGLAPGFLSYCGPAGAAGGGGRPWFPGSDPAGPDEGRAFDTPSVEPTLNQSAMMEATSSDPRYRFLLCPPAAEPGPEPYKTLPEARPAPGGGPVGGERNRPGGGPGPLGPQPAPGFPRSLTLQPPAWIPDPYAPRPPDRVYEPGACRPQLESIRVQVEQMQLQNGPACPHPPACIPALSPLEPAQWLSVLSSNEMLLKEKEFLIDKQRQHICQLEQKLRESELRVHGALMGRAAPYGDVWLLRLQELQRDNTFLRAQFAQKTESLSREKVDLERKLAASEVDGQRSREMLKGALQKHMEEGKKQEERVKGRDKHINGLKKKCQKELEQNREKQQRIETLERYLAGLPTLEEHQRQSQRLQESELESADLRERVAELERELEETRVACREKEVQLDSQEQKEPELVSNIRTLQDEAGSAEKQATGDGPARPAAGPNKETESLQKERDSLRKVVDKQQKKMDQLCSRIKDLEQEVAREEGTSQALREEAQKREDAVQQLRTAMRELSGQNQDLIEKNLTLQERLRQAGPGQRPGDDTAQLAHELYRELLSCLGKLQAVCSIITQRAQGLDPNLSLLLGIHCKCPPRRVAGGLVRGHGRLAPAHPVPPPGASTGSARPLDTSGAPAPAPAAVLGPEAPAGPPSRPVPLVFPATQQVGIEAELQKPDVLPLKLEEVRQLHRDIEDLRTTLSDRYAQDVGDNCITQ</sequence>
<dbReference type="GO" id="GO:0046602">
    <property type="term" value="P:regulation of mitotic centrosome separation"/>
    <property type="evidence" value="ECO:0007669"/>
    <property type="project" value="Ensembl"/>
</dbReference>
<dbReference type="AlphaFoldDB" id="A0A6I8PA95"/>
<feature type="compositionally biased region" description="Polar residues" evidence="2">
    <location>
        <begin position="26"/>
        <end position="39"/>
    </location>
</feature>
<proteinExistence type="predicted"/>
<keyword evidence="5" id="KW-1185">Reference proteome</keyword>
<evidence type="ECO:0000313" key="5">
    <source>
        <dbReference type="Proteomes" id="UP000002279"/>
    </source>
</evidence>
<dbReference type="GO" id="GO:0016477">
    <property type="term" value="P:cell migration"/>
    <property type="evidence" value="ECO:0007669"/>
    <property type="project" value="Ensembl"/>
</dbReference>
<dbReference type="GO" id="GO:0005730">
    <property type="term" value="C:nucleolus"/>
    <property type="evidence" value="ECO:0007669"/>
    <property type="project" value="Ensembl"/>
</dbReference>
<feature type="domain" description="Centrosomal protein of 85 kDa-like CC4 coiled-coil" evidence="3">
    <location>
        <begin position="579"/>
        <end position="662"/>
    </location>
</feature>
<gene>
    <name evidence="4" type="primary">CEP85</name>
</gene>
<evidence type="ECO:0000256" key="1">
    <source>
        <dbReference type="SAM" id="Coils"/>
    </source>
</evidence>
<dbReference type="OMA" id="HFSETDW"/>
<feature type="region of interest" description="Disordered" evidence="2">
    <location>
        <begin position="740"/>
        <end position="784"/>
    </location>
</feature>
<keyword evidence="1" id="KW-0175">Coiled coil</keyword>
<feature type="region of interest" description="Disordered" evidence="2">
    <location>
        <begin position="210"/>
        <end position="282"/>
    </location>
</feature>
<name>A0A6I8PA95_ORNAN</name>
<dbReference type="InterPro" id="IPR040210">
    <property type="entry name" value="Cep85/Cep85L"/>
</dbReference>
<dbReference type="PANTHER" id="PTHR31075:SF3">
    <property type="entry name" value="CENTROSOMAL PROTEIN OF 85 KDA"/>
    <property type="match status" value="1"/>
</dbReference>
<feature type="compositionally biased region" description="Gly residues" evidence="2">
    <location>
        <begin position="232"/>
        <end position="249"/>
    </location>
</feature>
<dbReference type="GO" id="GO:0005829">
    <property type="term" value="C:cytosol"/>
    <property type="evidence" value="ECO:0007669"/>
    <property type="project" value="Ensembl"/>
</dbReference>
<evidence type="ECO:0000313" key="4">
    <source>
        <dbReference type="Ensembl" id="ENSOANP00000049705.1"/>
    </source>
</evidence>
<feature type="region of interest" description="Disordered" evidence="2">
    <location>
        <begin position="164"/>
        <end position="192"/>
    </location>
</feature>
<dbReference type="GeneTree" id="ENSGT00620000087993"/>